<gene>
    <name evidence="1" type="ORF">PMAL9190_01332</name>
</gene>
<dbReference type="RefSeq" id="WP_087844462.1">
    <property type="nucleotide sequence ID" value="NZ_FYAK01000002.1"/>
</dbReference>
<protein>
    <recommendedName>
        <fullName evidence="3">Phage protein</fullName>
    </recommendedName>
</protein>
<reference evidence="2" key="1">
    <citation type="submission" date="2017-06" db="EMBL/GenBank/DDBJ databases">
        <authorList>
            <person name="Rodrigo-Torres L."/>
            <person name="Arahal R.D."/>
            <person name="Lucena T."/>
        </authorList>
    </citation>
    <scope>NUCLEOTIDE SEQUENCE [LARGE SCALE GENOMIC DNA]</scope>
    <source>
        <strain evidence="2">CECT 9190</strain>
    </source>
</reference>
<keyword evidence="2" id="KW-1185">Reference proteome</keyword>
<dbReference type="Pfam" id="PF12375">
    <property type="entry name" value="DUF3653"/>
    <property type="match status" value="1"/>
</dbReference>
<evidence type="ECO:0000313" key="2">
    <source>
        <dbReference type="Proteomes" id="UP000195963"/>
    </source>
</evidence>
<dbReference type="EMBL" id="FYAK01000002">
    <property type="protein sequence ID" value="SMY33873.1"/>
    <property type="molecule type" value="Genomic_DNA"/>
</dbReference>
<dbReference type="Proteomes" id="UP000195963">
    <property type="component" value="Unassembled WGS sequence"/>
</dbReference>
<name>A0A1Y6MBC7_9GAMM</name>
<dbReference type="AlphaFoldDB" id="A0A1Y6MBC7"/>
<dbReference type="InterPro" id="IPR021077">
    <property type="entry name" value="Phage_phi-Lf_Orf112"/>
</dbReference>
<organism evidence="1 2">
    <name type="scientific">Photobacterium malacitanum</name>
    <dbReference type="NCBI Taxonomy" id="2204294"/>
    <lineage>
        <taxon>Bacteria</taxon>
        <taxon>Pseudomonadati</taxon>
        <taxon>Pseudomonadota</taxon>
        <taxon>Gammaproteobacteria</taxon>
        <taxon>Vibrionales</taxon>
        <taxon>Vibrionaceae</taxon>
        <taxon>Photobacterium</taxon>
    </lineage>
</organism>
<evidence type="ECO:0008006" key="3">
    <source>
        <dbReference type="Google" id="ProtNLM"/>
    </source>
</evidence>
<accession>A0A1Y6MBC7</accession>
<sequence length="126" mass="14963">MNKINKKRRITDNEIFRFYTCNLTVEMTAKLCFKTPKTVLQWDKGKTIPPICKRLMRMYAYRDLSPLDDDWKDWKISKGKLITPDGWPLTPNRVIMGNALIEIGATDELRFQREVLRTARMLKRLK</sequence>
<evidence type="ECO:0000313" key="1">
    <source>
        <dbReference type="EMBL" id="SMY33873.1"/>
    </source>
</evidence>
<proteinExistence type="predicted"/>